<dbReference type="Proteomes" id="UP000886874">
    <property type="component" value="Unassembled WGS sequence"/>
</dbReference>
<evidence type="ECO:0000313" key="11">
    <source>
        <dbReference type="Proteomes" id="UP000886874"/>
    </source>
</evidence>
<feature type="compositionally biased region" description="Basic residues" evidence="8">
    <location>
        <begin position="7"/>
        <end position="20"/>
    </location>
</feature>
<feature type="transmembrane region" description="Helical" evidence="7">
    <location>
        <begin position="291"/>
        <end position="316"/>
    </location>
</feature>
<reference evidence="10" key="1">
    <citation type="submission" date="2020-10" db="EMBL/GenBank/DDBJ databases">
        <authorList>
            <person name="Gilroy R."/>
        </authorList>
    </citation>
    <scope>NUCLEOTIDE SEQUENCE</scope>
    <source>
        <strain evidence="10">ChiSjej2B20-13462</strain>
    </source>
</reference>
<feature type="transmembrane region" description="Helical" evidence="7">
    <location>
        <begin position="139"/>
        <end position="160"/>
    </location>
</feature>
<feature type="transmembrane region" description="Helical" evidence="7">
    <location>
        <begin position="28"/>
        <end position="54"/>
    </location>
</feature>
<feature type="transmembrane region" description="Helical" evidence="7">
    <location>
        <begin position="97"/>
        <end position="118"/>
    </location>
</feature>
<dbReference type="GO" id="GO:0055085">
    <property type="term" value="P:transmembrane transport"/>
    <property type="evidence" value="ECO:0007669"/>
    <property type="project" value="InterPro"/>
</dbReference>
<reference evidence="10" key="2">
    <citation type="journal article" date="2021" name="PeerJ">
        <title>Extensive microbial diversity within the chicken gut microbiome revealed by metagenomics and culture.</title>
        <authorList>
            <person name="Gilroy R."/>
            <person name="Ravi A."/>
            <person name="Getino M."/>
            <person name="Pursley I."/>
            <person name="Horton D.L."/>
            <person name="Alikhan N.F."/>
            <person name="Baker D."/>
            <person name="Gharbi K."/>
            <person name="Hall N."/>
            <person name="Watson M."/>
            <person name="Adriaenssens E.M."/>
            <person name="Foster-Nyarko E."/>
            <person name="Jarju S."/>
            <person name="Secka A."/>
            <person name="Antonio M."/>
            <person name="Oren A."/>
            <person name="Chaudhuri R.R."/>
            <person name="La Ragione R."/>
            <person name="Hildebrand F."/>
            <person name="Pallen M.J."/>
        </authorList>
    </citation>
    <scope>NUCLEOTIDE SEQUENCE</scope>
    <source>
        <strain evidence="10">ChiSjej2B20-13462</strain>
    </source>
</reference>
<keyword evidence="5 7" id="KW-1133">Transmembrane helix</keyword>
<feature type="region of interest" description="Disordered" evidence="8">
    <location>
        <begin position="1"/>
        <end position="22"/>
    </location>
</feature>
<dbReference type="InterPro" id="IPR000515">
    <property type="entry name" value="MetI-like"/>
</dbReference>
<dbReference type="Gene3D" id="1.10.3720.10">
    <property type="entry name" value="MetI-like"/>
    <property type="match status" value="1"/>
</dbReference>
<evidence type="ECO:0000256" key="1">
    <source>
        <dbReference type="ARBA" id="ARBA00004651"/>
    </source>
</evidence>
<feature type="domain" description="ABC transmembrane type-1" evidence="9">
    <location>
        <begin position="93"/>
        <end position="312"/>
    </location>
</feature>
<comment type="caution">
    <text evidence="10">The sequence shown here is derived from an EMBL/GenBank/DDBJ whole genome shotgun (WGS) entry which is preliminary data.</text>
</comment>
<proteinExistence type="inferred from homology"/>
<evidence type="ECO:0000256" key="8">
    <source>
        <dbReference type="SAM" id="MobiDB-lite"/>
    </source>
</evidence>
<evidence type="ECO:0000256" key="6">
    <source>
        <dbReference type="ARBA" id="ARBA00023136"/>
    </source>
</evidence>
<dbReference type="Pfam" id="PF00528">
    <property type="entry name" value="BPD_transp_1"/>
    <property type="match status" value="1"/>
</dbReference>
<dbReference type="CDD" id="cd06261">
    <property type="entry name" value="TM_PBP2"/>
    <property type="match status" value="1"/>
</dbReference>
<dbReference type="PANTHER" id="PTHR43227:SF11">
    <property type="entry name" value="BLL4140 PROTEIN"/>
    <property type="match status" value="1"/>
</dbReference>
<evidence type="ECO:0000256" key="3">
    <source>
        <dbReference type="ARBA" id="ARBA00022475"/>
    </source>
</evidence>
<evidence type="ECO:0000256" key="2">
    <source>
        <dbReference type="ARBA" id="ARBA00022448"/>
    </source>
</evidence>
<keyword evidence="3" id="KW-1003">Cell membrane</keyword>
<keyword evidence="6 7" id="KW-0472">Membrane</keyword>
<feature type="transmembrane region" description="Helical" evidence="7">
    <location>
        <begin position="180"/>
        <end position="206"/>
    </location>
</feature>
<dbReference type="PROSITE" id="PS50928">
    <property type="entry name" value="ABC_TM1"/>
    <property type="match status" value="1"/>
</dbReference>
<dbReference type="GO" id="GO:0005886">
    <property type="term" value="C:plasma membrane"/>
    <property type="evidence" value="ECO:0007669"/>
    <property type="project" value="UniProtKB-SubCell"/>
</dbReference>
<dbReference type="PANTHER" id="PTHR43227">
    <property type="entry name" value="BLL4140 PROTEIN"/>
    <property type="match status" value="1"/>
</dbReference>
<evidence type="ECO:0000313" key="10">
    <source>
        <dbReference type="EMBL" id="HIQ69294.1"/>
    </source>
</evidence>
<dbReference type="AlphaFoldDB" id="A0A9D0Z5D0"/>
<dbReference type="EMBL" id="DVFN01000047">
    <property type="protein sequence ID" value="HIQ69294.1"/>
    <property type="molecule type" value="Genomic_DNA"/>
</dbReference>
<keyword evidence="2 7" id="KW-0813">Transport</keyword>
<accession>A0A9D0Z5D0</accession>
<comment type="subcellular location">
    <subcellularLocation>
        <location evidence="1 7">Cell membrane</location>
        <topology evidence="1 7">Multi-pass membrane protein</topology>
    </subcellularLocation>
</comment>
<dbReference type="InterPro" id="IPR050809">
    <property type="entry name" value="UgpAE/MalFG_permease"/>
</dbReference>
<keyword evidence="4 7" id="KW-0812">Transmembrane</keyword>
<dbReference type="SUPFAM" id="SSF161098">
    <property type="entry name" value="MetI-like"/>
    <property type="match status" value="1"/>
</dbReference>
<gene>
    <name evidence="10" type="ORF">IAA67_03045</name>
</gene>
<feature type="transmembrane region" description="Helical" evidence="7">
    <location>
        <begin position="227"/>
        <end position="251"/>
    </location>
</feature>
<evidence type="ECO:0000259" key="9">
    <source>
        <dbReference type="PROSITE" id="PS50928"/>
    </source>
</evidence>
<evidence type="ECO:0000256" key="5">
    <source>
        <dbReference type="ARBA" id="ARBA00022989"/>
    </source>
</evidence>
<dbReference type="InterPro" id="IPR035906">
    <property type="entry name" value="MetI-like_sf"/>
</dbReference>
<evidence type="ECO:0000256" key="4">
    <source>
        <dbReference type="ARBA" id="ARBA00022692"/>
    </source>
</evidence>
<name>A0A9D0Z5D0_9FIRM</name>
<protein>
    <submittedName>
        <fullName evidence="10">Sugar ABC transporter permease</fullName>
    </submittedName>
</protein>
<evidence type="ECO:0000256" key="7">
    <source>
        <dbReference type="RuleBase" id="RU363032"/>
    </source>
</evidence>
<comment type="similarity">
    <text evidence="7">Belongs to the binding-protein-dependent transport system permease family.</text>
</comment>
<sequence>MAETKVAKKSPRLTKSGKPRWSRDDTELSILALPTTVWYALFVYLPMFGIIIAFKDYSLSEGKGFIGSLIDSPWVGFKNFEYFFNLRDFPMILRNTILYNLVFIVLDLVLPVGLAIMINNLYSKRASKTYQTLMFMPHFMSWVVVSYFVYAFLVTDKGLLNSIIRFFGGENIGWYTNGKYWPVILTIMHVWKTLGYSMVVYLASITGIDNSLYEAAMLDGASKTQQALYVTLPSLKPIIIMMFILAVGRIFSSDFGLFYQVSQGANQPLTSWVATLDVKVYLMLTSPTTSIGWTSAASMFQSVVGCIMILTANAVVRKFDKASALI</sequence>
<organism evidence="10 11">
    <name type="scientific">Candidatus Avoscillospira stercorigallinarum</name>
    <dbReference type="NCBI Taxonomy" id="2840708"/>
    <lineage>
        <taxon>Bacteria</taxon>
        <taxon>Bacillati</taxon>
        <taxon>Bacillota</taxon>
        <taxon>Clostridia</taxon>
        <taxon>Eubacteriales</taxon>
        <taxon>Oscillospiraceae</taxon>
        <taxon>Oscillospiraceae incertae sedis</taxon>
        <taxon>Candidatus Avoscillospira</taxon>
    </lineage>
</organism>